<reference evidence="2" key="1">
    <citation type="submission" date="2020-05" db="EMBL/GenBank/DDBJ databases">
        <title>Phylogenomic resolution of chytrid fungi.</title>
        <authorList>
            <person name="Stajich J.E."/>
            <person name="Amses K."/>
            <person name="Simmons R."/>
            <person name="Seto K."/>
            <person name="Myers J."/>
            <person name="Bonds A."/>
            <person name="Quandt C.A."/>
            <person name="Barry K."/>
            <person name="Liu P."/>
            <person name="Grigoriev I."/>
            <person name="Longcore J.E."/>
            <person name="James T.Y."/>
        </authorList>
    </citation>
    <scope>NUCLEOTIDE SEQUENCE</scope>
    <source>
        <strain evidence="2">JEL0513</strain>
    </source>
</reference>
<protein>
    <recommendedName>
        <fullName evidence="4">G-protein coupled receptors family 1 profile domain-containing protein</fullName>
    </recommendedName>
</protein>
<feature type="transmembrane region" description="Helical" evidence="1">
    <location>
        <begin position="74"/>
        <end position="99"/>
    </location>
</feature>
<gene>
    <name evidence="2" type="ORF">HK100_009823</name>
</gene>
<keyword evidence="3" id="KW-1185">Reference proteome</keyword>
<dbReference type="SUPFAM" id="SSF81321">
    <property type="entry name" value="Family A G protein-coupled receptor-like"/>
    <property type="match status" value="1"/>
</dbReference>
<evidence type="ECO:0000313" key="3">
    <source>
        <dbReference type="Proteomes" id="UP001211907"/>
    </source>
</evidence>
<accession>A0AAD5T325</accession>
<proteinExistence type="predicted"/>
<sequence>MSSLLLCLGITYLRYDVVILRSKKKKPQIKNFARNYPIACVVFLATLVSTPFIFGSAPETYILRSSHVYCAAAWYAQRGFTAVCIMTVFAPVCFIGYAYTAIFLRVRELNADVKSALGTGDQDLSQSPTDKLLSQQPNNRLKIVNTTNSTPIIENIAAFKEIPMAQNRLD</sequence>
<evidence type="ECO:0000313" key="2">
    <source>
        <dbReference type="EMBL" id="KAJ3127305.1"/>
    </source>
</evidence>
<feature type="non-terminal residue" evidence="2">
    <location>
        <position position="170"/>
    </location>
</feature>
<keyword evidence="1" id="KW-0812">Transmembrane</keyword>
<organism evidence="2 3">
    <name type="scientific">Physocladia obscura</name>
    <dbReference type="NCBI Taxonomy" id="109957"/>
    <lineage>
        <taxon>Eukaryota</taxon>
        <taxon>Fungi</taxon>
        <taxon>Fungi incertae sedis</taxon>
        <taxon>Chytridiomycota</taxon>
        <taxon>Chytridiomycota incertae sedis</taxon>
        <taxon>Chytridiomycetes</taxon>
        <taxon>Chytridiales</taxon>
        <taxon>Chytriomycetaceae</taxon>
        <taxon>Physocladia</taxon>
    </lineage>
</organism>
<comment type="caution">
    <text evidence="2">The sequence shown here is derived from an EMBL/GenBank/DDBJ whole genome shotgun (WGS) entry which is preliminary data.</text>
</comment>
<feature type="transmembrane region" description="Helical" evidence="1">
    <location>
        <begin position="33"/>
        <end position="54"/>
    </location>
</feature>
<name>A0AAD5T325_9FUNG</name>
<dbReference type="AlphaFoldDB" id="A0AAD5T325"/>
<dbReference type="CDD" id="cd00637">
    <property type="entry name" value="7tm_classA_rhodopsin-like"/>
    <property type="match status" value="1"/>
</dbReference>
<keyword evidence="1" id="KW-1133">Transmembrane helix</keyword>
<dbReference type="Gene3D" id="1.20.1070.10">
    <property type="entry name" value="Rhodopsin 7-helix transmembrane proteins"/>
    <property type="match status" value="1"/>
</dbReference>
<dbReference type="Proteomes" id="UP001211907">
    <property type="component" value="Unassembled WGS sequence"/>
</dbReference>
<dbReference type="EMBL" id="JADGJH010000518">
    <property type="protein sequence ID" value="KAJ3127305.1"/>
    <property type="molecule type" value="Genomic_DNA"/>
</dbReference>
<evidence type="ECO:0008006" key="4">
    <source>
        <dbReference type="Google" id="ProtNLM"/>
    </source>
</evidence>
<evidence type="ECO:0000256" key="1">
    <source>
        <dbReference type="SAM" id="Phobius"/>
    </source>
</evidence>
<keyword evidence="1" id="KW-0472">Membrane</keyword>